<feature type="compositionally biased region" description="Basic residues" evidence="1">
    <location>
        <begin position="119"/>
        <end position="129"/>
    </location>
</feature>
<dbReference type="InterPro" id="IPR008930">
    <property type="entry name" value="Terpenoid_cyclase/PrenylTrfase"/>
</dbReference>
<evidence type="ECO:0000256" key="2">
    <source>
        <dbReference type="SAM" id="Phobius"/>
    </source>
</evidence>
<evidence type="ECO:0000313" key="3">
    <source>
        <dbReference type="EMBL" id="PQO28523.1"/>
    </source>
</evidence>
<dbReference type="Proteomes" id="UP000238322">
    <property type="component" value="Unassembled WGS sequence"/>
</dbReference>
<dbReference type="PANTHER" id="PTHR48138:SF2">
    <property type="entry name" value="KERATINOCYTE PROLINE-RICH PROTEIN"/>
    <property type="match status" value="1"/>
</dbReference>
<dbReference type="RefSeq" id="WP_105333192.1">
    <property type="nucleotide sequence ID" value="NZ_PUHY01000016.1"/>
</dbReference>
<dbReference type="AlphaFoldDB" id="A0A2S8F8N0"/>
<dbReference type="OrthoDB" id="238862at2"/>
<keyword evidence="2" id="KW-1133">Transmembrane helix</keyword>
<dbReference type="PANTHER" id="PTHR48138">
    <property type="entry name" value="KERATINOCYTE PROLINE-RICH PROTEIN-RELATED"/>
    <property type="match status" value="1"/>
</dbReference>
<comment type="caution">
    <text evidence="3">The sequence shown here is derived from an EMBL/GenBank/DDBJ whole genome shotgun (WGS) entry which is preliminary data.</text>
</comment>
<feature type="compositionally biased region" description="Basic and acidic residues" evidence="1">
    <location>
        <begin position="136"/>
        <end position="145"/>
    </location>
</feature>
<feature type="compositionally biased region" description="Polar residues" evidence="1">
    <location>
        <begin position="192"/>
        <end position="201"/>
    </location>
</feature>
<dbReference type="CDD" id="cd00688">
    <property type="entry name" value="ISOPREN_C2_like"/>
    <property type="match status" value="1"/>
</dbReference>
<evidence type="ECO:0000256" key="1">
    <source>
        <dbReference type="SAM" id="MobiDB-lite"/>
    </source>
</evidence>
<feature type="compositionally biased region" description="Polar residues" evidence="1">
    <location>
        <begin position="165"/>
        <end position="176"/>
    </location>
</feature>
<dbReference type="EMBL" id="PUHY01000016">
    <property type="protein sequence ID" value="PQO28523.1"/>
    <property type="molecule type" value="Genomic_DNA"/>
</dbReference>
<dbReference type="Gene3D" id="1.50.10.20">
    <property type="match status" value="2"/>
</dbReference>
<feature type="region of interest" description="Disordered" evidence="1">
    <location>
        <begin position="1"/>
        <end position="232"/>
    </location>
</feature>
<feature type="compositionally biased region" description="Basic and acidic residues" evidence="1">
    <location>
        <begin position="179"/>
        <end position="191"/>
    </location>
</feature>
<reference evidence="3 4" key="1">
    <citation type="submission" date="2018-02" db="EMBL/GenBank/DDBJ databases">
        <title>Comparative genomes isolates from brazilian mangrove.</title>
        <authorList>
            <person name="Araujo J.E."/>
            <person name="Taketani R.G."/>
            <person name="Silva M.C.P."/>
            <person name="Loureco M.V."/>
            <person name="Andreote F.D."/>
        </authorList>
    </citation>
    <scope>NUCLEOTIDE SEQUENCE [LARGE SCALE GENOMIC DNA]</scope>
    <source>
        <strain evidence="3 4">Hex-1 MGV</strain>
    </source>
</reference>
<feature type="compositionally biased region" description="Basic and acidic residues" evidence="1">
    <location>
        <begin position="100"/>
        <end position="118"/>
    </location>
</feature>
<keyword evidence="2" id="KW-0812">Transmembrane</keyword>
<feature type="compositionally biased region" description="Polar residues" evidence="1">
    <location>
        <begin position="37"/>
        <end position="54"/>
    </location>
</feature>
<dbReference type="InterPro" id="IPR052881">
    <property type="entry name" value="Keratinocyte_PR"/>
</dbReference>
<proteinExistence type="predicted"/>
<sequence length="715" mass="78602">MADDDQLSPKDSQDDAKRGGGDKQKEDSKKKAPISFGGTSTSQDAWNVVSSTPAASDVTPPPHSKAPLTSQAGKAPLSATTPPAPPSQQPATHQPTKSSAESEKTSQTDSSRAVEKSKAKQTAKPRRPASRASSNPKKEVRKKLEATQPEASPTPPTTTPPASNDKASALSTASKNQKPKADTKPKPESISDKSQSPQKSKNGLPIPAKKSKLPDYAPKREESPATASDAAGPMVEVDQIDVPWHQKLRLAALHDMPAWLVSLIVHFAVLILFLLLTVVAYQPERQVIEATYAEDLGEQLEYNMLVLDAAEFEIEANSGSLETLTETAEVPLPKALTEIDLMGTEAARLEEKEIRGTELAARGEGATKRALLKAYGGSATTEQSVAEALAWLKRNQSRDGSWSLIGPYPDGSSIENKVSATAMALLAFQGAGHTDRSGDHAQVVARGWRFLLARLSSDGSFLERDDMPNQHRPYTQAQATIALCELYAMTGDPELKDQAQAAIDYAVTWQAPEGGWRYTPGVESDLSVTGWFLMALQSARMANLEVPPQTLQNVEKFLETVSSSPEDGATFLLGSRYQYRDQRAERPTPTMTAEALLCRQYLGWQQDDPRLTDGMEYLLKNPIQWKEPNVYYWYYATQAAHHVEGDTWRNWNKNLRQIVPENQVQSGREKGSWDPAYDEYGVKAGRLFMTCLCTYMLEVYYRHLPIYSKHNFVSP</sequence>
<protein>
    <submittedName>
        <fullName evidence="3">Squalene--hopene cyclase</fullName>
    </submittedName>
</protein>
<evidence type="ECO:0000313" key="4">
    <source>
        <dbReference type="Proteomes" id="UP000238322"/>
    </source>
</evidence>
<keyword evidence="2" id="KW-0472">Membrane</keyword>
<dbReference type="SUPFAM" id="SSF48239">
    <property type="entry name" value="Terpenoid cyclases/Protein prenyltransferases"/>
    <property type="match status" value="1"/>
</dbReference>
<name>A0A2S8F8N0_9BACT</name>
<accession>A0A2S8F8N0</accession>
<feature type="compositionally biased region" description="Basic and acidic residues" evidence="1">
    <location>
        <begin position="7"/>
        <end position="30"/>
    </location>
</feature>
<gene>
    <name evidence="3" type="ORF">C5Y83_28350</name>
</gene>
<feature type="transmembrane region" description="Helical" evidence="2">
    <location>
        <begin position="258"/>
        <end position="281"/>
    </location>
</feature>
<organism evidence="3 4">
    <name type="scientific">Blastopirellula marina</name>
    <dbReference type="NCBI Taxonomy" id="124"/>
    <lineage>
        <taxon>Bacteria</taxon>
        <taxon>Pseudomonadati</taxon>
        <taxon>Planctomycetota</taxon>
        <taxon>Planctomycetia</taxon>
        <taxon>Pirellulales</taxon>
        <taxon>Pirellulaceae</taxon>
        <taxon>Blastopirellula</taxon>
    </lineage>
</organism>